<keyword evidence="4 5" id="KW-0378">Hydrolase</keyword>
<feature type="active site" evidence="5">
    <location>
        <position position="21"/>
    </location>
</feature>
<dbReference type="EC" id="3.1.26.-" evidence="5"/>
<evidence type="ECO:0000256" key="3">
    <source>
        <dbReference type="ARBA" id="ARBA00022759"/>
    </source>
</evidence>
<comment type="subcellular location">
    <subcellularLocation>
        <location evidence="5">Cytoplasm</location>
    </subcellularLocation>
</comment>
<comment type="subunit">
    <text evidence="5">Homodimer.</text>
</comment>
<keyword evidence="2 5" id="KW-0540">Nuclease</keyword>
<organism evidence="7 8">
    <name type="scientific">Lacticaseibacillus mingshuiensis</name>
    <dbReference type="NCBI Taxonomy" id="2799574"/>
    <lineage>
        <taxon>Bacteria</taxon>
        <taxon>Bacillati</taxon>
        <taxon>Bacillota</taxon>
        <taxon>Bacilli</taxon>
        <taxon>Lactobacillales</taxon>
        <taxon>Lactobacillaceae</taxon>
        <taxon>Lacticaseibacillus</taxon>
    </lineage>
</organism>
<evidence type="ECO:0000259" key="6">
    <source>
        <dbReference type="SMART" id="SM00535"/>
    </source>
</evidence>
<dbReference type="HAMAP" id="MF_01468">
    <property type="entry name" value="RNase_Mini_III"/>
    <property type="match status" value="1"/>
</dbReference>
<evidence type="ECO:0000313" key="8">
    <source>
        <dbReference type="Proteomes" id="UP001597196"/>
    </source>
</evidence>
<evidence type="ECO:0000256" key="4">
    <source>
        <dbReference type="ARBA" id="ARBA00022801"/>
    </source>
</evidence>
<dbReference type="PANTHER" id="PTHR34276:SF1">
    <property type="entry name" value="MINI-RIBONUCLEASE 3"/>
    <property type="match status" value="1"/>
</dbReference>
<gene>
    <name evidence="5" type="primary">mrnC</name>
    <name evidence="7" type="ORF">ACFQ4P_07660</name>
</gene>
<dbReference type="InterPro" id="IPR036389">
    <property type="entry name" value="RNase_III_sf"/>
</dbReference>
<dbReference type="RefSeq" id="WP_203626334.1">
    <property type="nucleotide sequence ID" value="NZ_BOLQ01000004.1"/>
</dbReference>
<keyword evidence="5" id="KW-0963">Cytoplasm</keyword>
<evidence type="ECO:0000256" key="2">
    <source>
        <dbReference type="ARBA" id="ARBA00022722"/>
    </source>
</evidence>
<comment type="cofactor">
    <cofactor evidence="5">
        <name>Mg(2+)</name>
        <dbReference type="ChEBI" id="CHEBI:18420"/>
    </cofactor>
</comment>
<evidence type="ECO:0000256" key="1">
    <source>
        <dbReference type="ARBA" id="ARBA00022552"/>
    </source>
</evidence>
<keyword evidence="5" id="KW-0699">rRNA-binding</keyword>
<protein>
    <recommendedName>
        <fullName evidence="5">Mini-ribonuclease 3</fullName>
        <shortName evidence="5">Mini-3</shortName>
        <shortName evidence="5">Mini-RNase 3</shortName>
        <ecNumber evidence="5">3.1.26.-</ecNumber>
    </recommendedName>
    <alternativeName>
        <fullName evidence="5">Mini-RNase III</fullName>
        <shortName evidence="5">Mini-III</shortName>
    </alternativeName>
</protein>
<sequence>MTNEKTDPQQVNGIALAYLGDAVYEVYIREHLLARGLTRPAQLQKAAKSFVSAKAQAALIEGMTEADLLTTDELDYFKRGRNAKSYTHAKHTDVVTYRISTGFEALFGYLKLTGNTARIDDLANWCIAYVEKGETGHGKAKHTEE</sequence>
<evidence type="ECO:0000313" key="7">
    <source>
        <dbReference type="EMBL" id="MFD1430119.1"/>
    </source>
</evidence>
<dbReference type="SUPFAM" id="SSF69065">
    <property type="entry name" value="RNase III domain-like"/>
    <property type="match status" value="1"/>
</dbReference>
<dbReference type="EMBL" id="JBHTOC010000010">
    <property type="protein sequence ID" value="MFD1430119.1"/>
    <property type="molecule type" value="Genomic_DNA"/>
</dbReference>
<dbReference type="Pfam" id="PF00636">
    <property type="entry name" value="Ribonuclease_3"/>
    <property type="match status" value="1"/>
</dbReference>
<comment type="caution">
    <text evidence="7">The sequence shown here is derived from an EMBL/GenBank/DDBJ whole genome shotgun (WGS) entry which is preliminary data.</text>
</comment>
<comment type="similarity">
    <text evidence="5">Belongs to the MrnC RNase family.</text>
</comment>
<dbReference type="Proteomes" id="UP001597196">
    <property type="component" value="Unassembled WGS sequence"/>
</dbReference>
<evidence type="ECO:0000256" key="5">
    <source>
        <dbReference type="HAMAP-Rule" id="MF_01468"/>
    </source>
</evidence>
<keyword evidence="5" id="KW-0694">RNA-binding</keyword>
<keyword evidence="8" id="KW-1185">Reference proteome</keyword>
<keyword evidence="3 5" id="KW-0255">Endonuclease</keyword>
<accession>A0ABW4CJ99</accession>
<dbReference type="InterPro" id="IPR008226">
    <property type="entry name" value="Mini3_fam"/>
</dbReference>
<keyword evidence="5" id="KW-0460">Magnesium</keyword>
<dbReference type="PANTHER" id="PTHR34276">
    <property type="entry name" value="MINI-RIBONUCLEASE 3"/>
    <property type="match status" value="1"/>
</dbReference>
<name>A0ABW4CJ99_9LACO</name>
<proteinExistence type="inferred from homology"/>
<keyword evidence="1 5" id="KW-0698">rRNA processing</keyword>
<reference evidence="8" key="1">
    <citation type="journal article" date="2019" name="Int. J. Syst. Evol. Microbiol.">
        <title>The Global Catalogue of Microorganisms (GCM) 10K type strain sequencing project: providing services to taxonomists for standard genome sequencing and annotation.</title>
        <authorList>
            <consortium name="The Broad Institute Genomics Platform"/>
            <consortium name="The Broad Institute Genome Sequencing Center for Infectious Disease"/>
            <person name="Wu L."/>
            <person name="Ma J."/>
        </authorList>
    </citation>
    <scope>NUCLEOTIDE SEQUENCE [LARGE SCALE GENOMIC DNA]</scope>
    <source>
        <strain evidence="8">CCM 8980</strain>
    </source>
</reference>
<keyword evidence="5" id="KW-0690">Ribosome biogenesis</keyword>
<dbReference type="PIRSF" id="PIRSF005520">
    <property type="entry name" value="UCP005520"/>
    <property type="match status" value="1"/>
</dbReference>
<feature type="domain" description="RNase III" evidence="6">
    <location>
        <begin position="6"/>
        <end position="133"/>
    </location>
</feature>
<dbReference type="InterPro" id="IPR000999">
    <property type="entry name" value="RNase_III_dom"/>
</dbReference>
<dbReference type="Gene3D" id="1.10.1520.10">
    <property type="entry name" value="Ribonuclease III domain"/>
    <property type="match status" value="1"/>
</dbReference>
<comment type="function">
    <text evidence="5">Involved in correct processing of both the 5' and 3' ends of 23S rRNA precursor. Processes 30S rRNA precursor transcript even in absence of ribonuclease 3 (Rnc); Rnc processes 30S rRNA into smaller rRNA precursors.</text>
</comment>
<dbReference type="SMART" id="SM00535">
    <property type="entry name" value="RIBOc"/>
    <property type="match status" value="1"/>
</dbReference>